<dbReference type="SUPFAM" id="SSF51556">
    <property type="entry name" value="Metallo-dependent hydrolases"/>
    <property type="match status" value="1"/>
</dbReference>
<dbReference type="GO" id="GO:0016810">
    <property type="term" value="F:hydrolase activity, acting on carbon-nitrogen (but not peptide) bonds"/>
    <property type="evidence" value="ECO:0007669"/>
    <property type="project" value="InterPro"/>
</dbReference>
<accession>A0A2P6TVW6</accession>
<evidence type="ECO:0000313" key="2">
    <source>
        <dbReference type="EMBL" id="PRW58198.1"/>
    </source>
</evidence>
<dbReference type="Gene3D" id="2.30.40.10">
    <property type="entry name" value="Urease, subunit C, domain 1"/>
    <property type="match status" value="1"/>
</dbReference>
<proteinExistence type="predicted"/>
<evidence type="ECO:0000259" key="1">
    <source>
        <dbReference type="Pfam" id="PF01979"/>
    </source>
</evidence>
<organism evidence="2 3">
    <name type="scientific">Chlorella sorokiniana</name>
    <name type="common">Freshwater green alga</name>
    <dbReference type="NCBI Taxonomy" id="3076"/>
    <lineage>
        <taxon>Eukaryota</taxon>
        <taxon>Viridiplantae</taxon>
        <taxon>Chlorophyta</taxon>
        <taxon>core chlorophytes</taxon>
        <taxon>Trebouxiophyceae</taxon>
        <taxon>Chlorellales</taxon>
        <taxon>Chlorellaceae</taxon>
        <taxon>Chlorella clade</taxon>
        <taxon>Chlorella</taxon>
    </lineage>
</organism>
<dbReference type="AlphaFoldDB" id="A0A2P6TVW6"/>
<dbReference type="InterPro" id="IPR011059">
    <property type="entry name" value="Metal-dep_hydrolase_composite"/>
</dbReference>
<dbReference type="STRING" id="3076.A0A2P6TVW6"/>
<dbReference type="InterPro" id="IPR006680">
    <property type="entry name" value="Amidohydro-rel"/>
</dbReference>
<dbReference type="InterPro" id="IPR051781">
    <property type="entry name" value="Metallo-dep_Hydrolase"/>
</dbReference>
<dbReference type="Gene3D" id="3.20.20.140">
    <property type="entry name" value="Metal-dependent hydrolases"/>
    <property type="match status" value="1"/>
</dbReference>
<dbReference type="SUPFAM" id="SSF51338">
    <property type="entry name" value="Composite domain of metallo-dependent hydrolases"/>
    <property type="match status" value="2"/>
</dbReference>
<reference evidence="2 3" key="1">
    <citation type="journal article" date="2018" name="Plant J.">
        <title>Genome sequences of Chlorella sorokiniana UTEX 1602 and Micractinium conductrix SAG 241.80: implications to maltose excretion by a green alga.</title>
        <authorList>
            <person name="Arriola M.B."/>
            <person name="Velmurugan N."/>
            <person name="Zhang Y."/>
            <person name="Plunkett M.H."/>
            <person name="Hondzo H."/>
            <person name="Barney B.M."/>
        </authorList>
    </citation>
    <scope>NUCLEOTIDE SEQUENCE [LARGE SCALE GENOMIC DNA]</scope>
    <source>
        <strain evidence="3">UTEX 1602</strain>
    </source>
</reference>
<dbReference type="InterPro" id="IPR032466">
    <property type="entry name" value="Metal_Hydrolase"/>
</dbReference>
<name>A0A2P6TVW6_CHLSO</name>
<sequence length="455" mass="47647">MPGPSALLLRNCRVLDAHAGALSSEPLAVLIVNDRIAAVDRPWRLRIAERLTQVAGAVGAAGAAAAAAASEAAAALMAGTVRQPAKCGPWTVQDIDCRGLTLMPGLCDAHVHVTACTANLPGLLSLPESLVTARAARVLEGMLMRGFTTVRDAGGADWGLAQAVEEGTILGPRLLFTGHALSQTGGHGDMRGKGEDFCACGAALRGIGRVCDGVPEVRKAARDELRKGAHCIKIMASGGVASPTDRLTNTQFALEELRAIVEEAEACGTYVCAHAYTAAAIVRAVEFGVRSIEHGNCLDEAAADLMARRGTFLVPTTVTYQQLLEGGAAAGMAPELVAKVGSLVQQGLDSMRLALAKGIPMCYGSDLLGDLHAHQLGEFGLRARVLPPLELVRAATTNCARLFMQDHELGRVEEGYLADLLLVEGNPLEDISALQQPEQRLKLIIKGGRLVKDAA</sequence>
<gene>
    <name evidence="2" type="ORF">C2E21_2736</name>
</gene>
<dbReference type="EMBL" id="LHPG02000005">
    <property type="protein sequence ID" value="PRW58198.1"/>
    <property type="molecule type" value="Genomic_DNA"/>
</dbReference>
<evidence type="ECO:0000313" key="3">
    <source>
        <dbReference type="Proteomes" id="UP000239899"/>
    </source>
</evidence>
<keyword evidence="3" id="KW-1185">Reference proteome</keyword>
<dbReference type="InterPro" id="IPR057744">
    <property type="entry name" value="OTAase-like"/>
</dbReference>
<dbReference type="Pfam" id="PF01979">
    <property type="entry name" value="Amidohydro_1"/>
    <property type="match status" value="1"/>
</dbReference>
<dbReference type="Proteomes" id="UP000239899">
    <property type="component" value="Unassembled WGS sequence"/>
</dbReference>
<dbReference type="PANTHER" id="PTHR43135:SF3">
    <property type="entry name" value="ALPHA-D-RIBOSE 1-METHYLPHOSPHONATE 5-TRIPHOSPHATE DIPHOSPHATASE"/>
    <property type="match status" value="1"/>
</dbReference>
<dbReference type="PANTHER" id="PTHR43135">
    <property type="entry name" value="ALPHA-D-RIBOSE 1-METHYLPHOSPHONATE 5-TRIPHOSPHATE DIPHOSPHATASE"/>
    <property type="match status" value="1"/>
</dbReference>
<dbReference type="OrthoDB" id="194468at2759"/>
<dbReference type="CDD" id="cd01299">
    <property type="entry name" value="Met_dep_hydrolase_A"/>
    <property type="match status" value="1"/>
</dbReference>
<comment type="caution">
    <text evidence="2">The sequence shown here is derived from an EMBL/GenBank/DDBJ whole genome shotgun (WGS) entry which is preliminary data.</text>
</comment>
<feature type="domain" description="Amidohydrolase-related" evidence="1">
    <location>
        <begin position="101"/>
        <end position="447"/>
    </location>
</feature>
<protein>
    <submittedName>
        <fullName evidence="2">Peptidase M38</fullName>
    </submittedName>
</protein>